<feature type="non-terminal residue" evidence="2">
    <location>
        <position position="127"/>
    </location>
</feature>
<gene>
    <name evidence="2" type="ORF">Q604_UNBC08346G0001</name>
</gene>
<dbReference type="GO" id="GO:0008797">
    <property type="term" value="F:aspartate ammonia-lyase activity"/>
    <property type="evidence" value="ECO:0007669"/>
    <property type="project" value="TreeGrafter"/>
</dbReference>
<dbReference type="FunFam" id="1.10.275.10:FF:000001">
    <property type="entry name" value="Fumarate hydratase, mitochondrial"/>
    <property type="match status" value="1"/>
</dbReference>
<keyword evidence="2" id="KW-0456">Lyase</keyword>
<proteinExistence type="predicted"/>
<dbReference type="InterPro" id="IPR051546">
    <property type="entry name" value="Aspartate_Ammonia-Lyase"/>
</dbReference>
<dbReference type="PANTHER" id="PTHR42696">
    <property type="entry name" value="ASPARTATE AMMONIA-LYASE"/>
    <property type="match status" value="1"/>
</dbReference>
<dbReference type="InterPro" id="IPR024083">
    <property type="entry name" value="Fumarase/histidase_N"/>
</dbReference>
<dbReference type="GO" id="GO:0006531">
    <property type="term" value="P:aspartate metabolic process"/>
    <property type="evidence" value="ECO:0007669"/>
    <property type="project" value="TreeGrafter"/>
</dbReference>
<accession>W1Y4G2</accession>
<dbReference type="EMBL" id="AZMM01008346">
    <property type="protein sequence ID" value="ETJ37427.1"/>
    <property type="molecule type" value="Genomic_DNA"/>
</dbReference>
<evidence type="ECO:0000259" key="1">
    <source>
        <dbReference type="Pfam" id="PF00206"/>
    </source>
</evidence>
<dbReference type="Gene3D" id="1.10.275.10">
    <property type="entry name" value="Fumarase/aspartase (N-terminal domain)"/>
    <property type="match status" value="1"/>
</dbReference>
<dbReference type="InterPro" id="IPR008948">
    <property type="entry name" value="L-Aspartase-like"/>
</dbReference>
<dbReference type="AlphaFoldDB" id="W1Y4G2"/>
<feature type="domain" description="Fumarate lyase N-terminal" evidence="1">
    <location>
        <begin position="9"/>
        <end position="116"/>
    </location>
</feature>
<protein>
    <submittedName>
        <fullName evidence="2">Fumarate lyase</fullName>
    </submittedName>
</protein>
<organism evidence="2">
    <name type="scientific">human gut metagenome</name>
    <dbReference type="NCBI Taxonomy" id="408170"/>
    <lineage>
        <taxon>unclassified sequences</taxon>
        <taxon>metagenomes</taxon>
        <taxon>organismal metagenomes</taxon>
    </lineage>
</organism>
<name>W1Y4G2_9ZZZZ</name>
<reference evidence="2" key="1">
    <citation type="submission" date="2013-12" db="EMBL/GenBank/DDBJ databases">
        <title>A Varibaculum cambriense genome reconstructed from a premature infant gut community with otherwise low bacterial novelty that shifts toward anaerobic metabolism during the third week of life.</title>
        <authorList>
            <person name="Brown C.T."/>
            <person name="Sharon I."/>
            <person name="Thomas B.C."/>
            <person name="Castelle C.J."/>
            <person name="Morowitz M.J."/>
            <person name="Banfield J.F."/>
        </authorList>
    </citation>
    <scope>NUCLEOTIDE SEQUENCE</scope>
</reference>
<sequence>MRKEHDFLGELEVADELYYGVQTIRALENFHITGKHLDQDFIKALAMVKKASALANMKTGRLNVSIGKAIVQAADEVIAGEFADQFPVDPIQGGAGTSVNMNMNEVLANRACEILGHPKGSYDIVSP</sequence>
<dbReference type="PANTHER" id="PTHR42696:SF2">
    <property type="entry name" value="ASPARTATE AMMONIA-LYASE"/>
    <property type="match status" value="1"/>
</dbReference>
<feature type="non-terminal residue" evidence="2">
    <location>
        <position position="1"/>
    </location>
</feature>
<dbReference type="Pfam" id="PF00206">
    <property type="entry name" value="Lyase_1"/>
    <property type="match status" value="1"/>
</dbReference>
<dbReference type="SUPFAM" id="SSF48557">
    <property type="entry name" value="L-aspartase-like"/>
    <property type="match status" value="1"/>
</dbReference>
<comment type="caution">
    <text evidence="2">The sequence shown here is derived from an EMBL/GenBank/DDBJ whole genome shotgun (WGS) entry which is preliminary data.</text>
</comment>
<evidence type="ECO:0000313" key="2">
    <source>
        <dbReference type="EMBL" id="ETJ37427.1"/>
    </source>
</evidence>
<dbReference type="InterPro" id="IPR022761">
    <property type="entry name" value="Fumarate_lyase_N"/>
</dbReference>
<dbReference type="GO" id="GO:0005829">
    <property type="term" value="C:cytosol"/>
    <property type="evidence" value="ECO:0007669"/>
    <property type="project" value="TreeGrafter"/>
</dbReference>